<gene>
    <name evidence="3" type="ORF">DB32_008586</name>
</gene>
<dbReference type="Proteomes" id="UP000034883">
    <property type="component" value="Chromosome"/>
</dbReference>
<organism evidence="3 4">
    <name type="scientific">Sandaracinus amylolyticus</name>
    <dbReference type="NCBI Taxonomy" id="927083"/>
    <lineage>
        <taxon>Bacteria</taxon>
        <taxon>Pseudomonadati</taxon>
        <taxon>Myxococcota</taxon>
        <taxon>Polyangia</taxon>
        <taxon>Polyangiales</taxon>
        <taxon>Sandaracinaceae</taxon>
        <taxon>Sandaracinus</taxon>
    </lineage>
</organism>
<dbReference type="STRING" id="927083.DB32_008586"/>
<proteinExistence type="predicted"/>
<dbReference type="InterPro" id="IPR029017">
    <property type="entry name" value="Enolase-like_N"/>
</dbReference>
<dbReference type="InterPro" id="IPR029065">
    <property type="entry name" value="Enolase_C-like"/>
</dbReference>
<dbReference type="SUPFAM" id="SSF54826">
    <property type="entry name" value="Enolase N-terminal domain-like"/>
    <property type="match status" value="1"/>
</dbReference>
<dbReference type="SUPFAM" id="SSF51604">
    <property type="entry name" value="Enolase C-terminal domain-like"/>
    <property type="match status" value="1"/>
</dbReference>
<dbReference type="GO" id="GO:0003824">
    <property type="term" value="F:catalytic activity"/>
    <property type="evidence" value="ECO:0007669"/>
    <property type="project" value="UniProtKB-ARBA"/>
</dbReference>
<keyword evidence="4" id="KW-1185">Reference proteome</keyword>
<evidence type="ECO:0000256" key="1">
    <source>
        <dbReference type="ARBA" id="ARBA00022723"/>
    </source>
</evidence>
<dbReference type="EMBL" id="CP011125">
    <property type="protein sequence ID" value="AKF11437.1"/>
    <property type="molecule type" value="Genomic_DNA"/>
</dbReference>
<keyword evidence="1" id="KW-0479">Metal-binding</keyword>
<dbReference type="PANTHER" id="PTHR48073">
    <property type="entry name" value="O-SUCCINYLBENZOATE SYNTHASE-RELATED"/>
    <property type="match status" value="1"/>
</dbReference>
<sequence length="354" mass="37379">MLQASLVRMRVKLPRAAGDATRRWLDREAIAIAVSDGTHVGRAEAAPLPQMSGETLELVERSLRAIPWADIDPEIDDPLTLAALLVPDDVPSARFAVEAALLDLVGRARNLSVAAMLAEREPAGAVSTAALLDDLDTAVVRATVALSAGAGALKVKIGRPDRIDEECALLRALRKELGPTVRIRADANGTLEDEHDRRIGMLAEIGCELLEEPFPVERLLAMERRLPLAVGLDESLARDPVRALRALDLGRAQALVLKPALLGGIGRALALAESAKARGARAIVSHLYDAPRAFAACAHLALALAGAPGGTSEVHGLARYAGVDQWIDEHGSAIPVPRVIGAFRIERPDGGGLG</sequence>
<protein>
    <submittedName>
        <fullName evidence="3">O-succinylbenzoate synthase</fullName>
    </submittedName>
</protein>
<dbReference type="Gene3D" id="3.30.390.10">
    <property type="entry name" value="Enolase-like, N-terminal domain"/>
    <property type="match status" value="1"/>
</dbReference>
<dbReference type="GO" id="GO:0046872">
    <property type="term" value="F:metal ion binding"/>
    <property type="evidence" value="ECO:0007669"/>
    <property type="project" value="UniProtKB-KW"/>
</dbReference>
<dbReference type="KEGG" id="samy:DB32_008586"/>
<dbReference type="AlphaFoldDB" id="A0A0F6WAA1"/>
<dbReference type="PANTHER" id="PTHR48073:SF2">
    <property type="entry name" value="O-SUCCINYLBENZOATE SYNTHASE"/>
    <property type="match status" value="1"/>
</dbReference>
<name>A0A0F6WAA1_9BACT</name>
<accession>A0A0F6WAA1</accession>
<dbReference type="SFLD" id="SFLDS00001">
    <property type="entry name" value="Enolase"/>
    <property type="match status" value="1"/>
</dbReference>
<evidence type="ECO:0000313" key="4">
    <source>
        <dbReference type="Proteomes" id="UP000034883"/>
    </source>
</evidence>
<evidence type="ECO:0000259" key="2">
    <source>
        <dbReference type="SMART" id="SM00922"/>
    </source>
</evidence>
<feature type="domain" description="Mandelate racemase/muconate lactonizing enzyme C-terminal" evidence="2">
    <location>
        <begin position="136"/>
        <end position="229"/>
    </location>
</feature>
<dbReference type="Gene3D" id="3.20.20.120">
    <property type="entry name" value="Enolase-like C-terminal domain"/>
    <property type="match status" value="1"/>
</dbReference>
<dbReference type="RefSeq" id="WP_053238302.1">
    <property type="nucleotide sequence ID" value="NZ_CP011125.1"/>
</dbReference>
<reference evidence="3 4" key="1">
    <citation type="submission" date="2015-03" db="EMBL/GenBank/DDBJ databases">
        <title>Genome assembly of Sandaracinus amylolyticus DSM 53668.</title>
        <authorList>
            <person name="Sharma G."/>
            <person name="Subramanian S."/>
        </authorList>
    </citation>
    <scope>NUCLEOTIDE SEQUENCE [LARGE SCALE GENOMIC DNA]</scope>
    <source>
        <strain evidence="3 4">DSM 53668</strain>
    </source>
</reference>
<dbReference type="SFLD" id="SFLDF00009">
    <property type="entry name" value="o-succinylbenzoate_synthase"/>
    <property type="match status" value="1"/>
</dbReference>
<dbReference type="InterPro" id="IPR013342">
    <property type="entry name" value="Mandelate_racemase_C"/>
</dbReference>
<dbReference type="Pfam" id="PF13378">
    <property type="entry name" value="MR_MLE_C"/>
    <property type="match status" value="1"/>
</dbReference>
<dbReference type="InterPro" id="IPR036849">
    <property type="entry name" value="Enolase-like_C_sf"/>
</dbReference>
<dbReference type="OrthoDB" id="9802699at2"/>
<dbReference type="SMART" id="SM00922">
    <property type="entry name" value="MR_MLE"/>
    <property type="match status" value="1"/>
</dbReference>
<dbReference type="SFLD" id="SFLDG00180">
    <property type="entry name" value="muconate_cycloisomerase"/>
    <property type="match status" value="1"/>
</dbReference>
<evidence type="ECO:0000313" key="3">
    <source>
        <dbReference type="EMBL" id="AKF11437.1"/>
    </source>
</evidence>